<feature type="signal peptide" evidence="1">
    <location>
        <begin position="1"/>
        <end position="21"/>
    </location>
</feature>
<dbReference type="Pfam" id="PF13798">
    <property type="entry name" value="PCYCGC"/>
    <property type="match status" value="1"/>
</dbReference>
<evidence type="ECO:0000313" key="2">
    <source>
        <dbReference type="EMBL" id="TCS96470.1"/>
    </source>
</evidence>
<dbReference type="AlphaFoldDB" id="A0A4R3LB91"/>
<organism evidence="2 3">
    <name type="scientific">Hazenella coriacea</name>
    <dbReference type="NCBI Taxonomy" id="1179467"/>
    <lineage>
        <taxon>Bacteria</taxon>
        <taxon>Bacillati</taxon>
        <taxon>Bacillota</taxon>
        <taxon>Bacilli</taxon>
        <taxon>Bacillales</taxon>
        <taxon>Thermoactinomycetaceae</taxon>
        <taxon>Hazenella</taxon>
    </lineage>
</organism>
<accession>A0A4R3LB91</accession>
<keyword evidence="3" id="KW-1185">Reference proteome</keyword>
<feature type="chain" id="PRO_5038569406" evidence="1">
    <location>
        <begin position="22"/>
        <end position="167"/>
    </location>
</feature>
<dbReference type="InterPro" id="IPR025673">
    <property type="entry name" value="PCYCGC"/>
</dbReference>
<protein>
    <submittedName>
        <fullName evidence="2">Uncharacterized protein with PCYCGC motif</fullName>
    </submittedName>
</protein>
<keyword evidence="1" id="KW-0732">Signal</keyword>
<gene>
    <name evidence="2" type="ORF">EDD58_101103</name>
</gene>
<dbReference type="Proteomes" id="UP000294937">
    <property type="component" value="Unassembled WGS sequence"/>
</dbReference>
<comment type="caution">
    <text evidence="2">The sequence shown here is derived from an EMBL/GenBank/DDBJ whole genome shotgun (WGS) entry which is preliminary data.</text>
</comment>
<evidence type="ECO:0000313" key="3">
    <source>
        <dbReference type="Proteomes" id="UP000294937"/>
    </source>
</evidence>
<evidence type="ECO:0000256" key="1">
    <source>
        <dbReference type="SAM" id="SignalP"/>
    </source>
</evidence>
<reference evidence="2 3" key="1">
    <citation type="submission" date="2019-03" db="EMBL/GenBank/DDBJ databases">
        <title>Genomic Encyclopedia of Type Strains, Phase IV (KMG-IV): sequencing the most valuable type-strain genomes for metagenomic binning, comparative biology and taxonomic classification.</title>
        <authorList>
            <person name="Goeker M."/>
        </authorList>
    </citation>
    <scope>NUCLEOTIDE SEQUENCE [LARGE SCALE GENOMIC DNA]</scope>
    <source>
        <strain evidence="2 3">DSM 45707</strain>
    </source>
</reference>
<name>A0A4R3LB91_9BACL</name>
<dbReference type="EMBL" id="SMAG01000001">
    <property type="protein sequence ID" value="TCS96470.1"/>
    <property type="molecule type" value="Genomic_DNA"/>
</dbReference>
<proteinExistence type="predicted"/>
<sequence>MNRFIKIIAVMICTIFIIPLAGCSSDHDEDQQSQTTEPQIQMSNGDLQEETPNLSQLPTFLQQVDPQIVRVYQLAAKYPDVIQHMPCYCGCGQSVGHKSNQMCFMKEIKEDGKVVWDSHAITCYNCQQIAVESIALKEQGKSLKEIRHFIDEKYKEGYAEPTPTPMP</sequence>